<dbReference type="Pfam" id="PF00312">
    <property type="entry name" value="Ribosomal_S15"/>
    <property type="match status" value="1"/>
</dbReference>
<dbReference type="NCBIfam" id="TIGR00952">
    <property type="entry name" value="S15_bact"/>
    <property type="match status" value="1"/>
</dbReference>
<dbReference type="STRING" id="1798650.A2945_01805"/>
<comment type="function">
    <text evidence="3">Forms an intersubunit bridge (bridge B4) with the 23S rRNA of the 50S subunit in the ribosome.</text>
</comment>
<proteinExistence type="inferred from homology"/>
<feature type="region of interest" description="Disordered" evidence="6">
    <location>
        <begin position="1"/>
        <end position="25"/>
    </location>
</feature>
<keyword evidence="2 3" id="KW-0687">Ribonucleoprotein</keyword>
<dbReference type="Proteomes" id="UP000178880">
    <property type="component" value="Unassembled WGS sequence"/>
</dbReference>
<dbReference type="GO" id="GO:0003735">
    <property type="term" value="F:structural constituent of ribosome"/>
    <property type="evidence" value="ECO:0007669"/>
    <property type="project" value="InterPro"/>
</dbReference>
<dbReference type="GO" id="GO:0006412">
    <property type="term" value="P:translation"/>
    <property type="evidence" value="ECO:0007669"/>
    <property type="project" value="UniProtKB-UniRule"/>
</dbReference>
<dbReference type="InterPro" id="IPR005290">
    <property type="entry name" value="Ribosomal_uS15_bac-type"/>
</dbReference>
<dbReference type="PANTHER" id="PTHR23321">
    <property type="entry name" value="RIBOSOMAL PROTEIN S15, BACTERIAL AND ORGANELLAR"/>
    <property type="match status" value="1"/>
</dbReference>
<accession>A0A1G2CEA8</accession>
<dbReference type="SMART" id="SM01387">
    <property type="entry name" value="Ribosomal_S15"/>
    <property type="match status" value="1"/>
</dbReference>
<dbReference type="InterPro" id="IPR000589">
    <property type="entry name" value="Ribosomal_uS15"/>
</dbReference>
<comment type="similarity">
    <text evidence="3 4">Belongs to the universal ribosomal protein uS15 family.</text>
</comment>
<keyword evidence="1 3" id="KW-0689">Ribosomal protein</keyword>
<organism evidence="7 8">
    <name type="scientific">Candidatus Liptonbacteria bacterium RIFCSPLOWO2_01_FULL_52_25</name>
    <dbReference type="NCBI Taxonomy" id="1798650"/>
    <lineage>
        <taxon>Bacteria</taxon>
        <taxon>Candidatus Liptoniibacteriota</taxon>
    </lineage>
</organism>
<reference evidence="7 8" key="1">
    <citation type="journal article" date="2016" name="Nat. Commun.">
        <title>Thousands of microbial genomes shed light on interconnected biogeochemical processes in an aquifer system.</title>
        <authorList>
            <person name="Anantharaman K."/>
            <person name="Brown C.T."/>
            <person name="Hug L.A."/>
            <person name="Sharon I."/>
            <person name="Castelle C.J."/>
            <person name="Probst A.J."/>
            <person name="Thomas B.C."/>
            <person name="Singh A."/>
            <person name="Wilkins M.J."/>
            <person name="Karaoz U."/>
            <person name="Brodie E.L."/>
            <person name="Williams K.H."/>
            <person name="Hubbard S.S."/>
            <person name="Banfield J.F."/>
        </authorList>
    </citation>
    <scope>NUCLEOTIDE SEQUENCE [LARGE SCALE GENOMIC DNA]</scope>
</reference>
<comment type="subunit">
    <text evidence="3">Part of the 30S ribosomal subunit. Forms a bridge to the 50S subunit in the 70S ribosome, contacting the 23S rRNA.</text>
</comment>
<evidence type="ECO:0000313" key="8">
    <source>
        <dbReference type="Proteomes" id="UP000178880"/>
    </source>
</evidence>
<protein>
    <recommendedName>
        <fullName evidence="3">Small ribosomal subunit protein uS15</fullName>
    </recommendedName>
</protein>
<comment type="function">
    <text evidence="3 5">One of the primary rRNA binding proteins, it binds directly to 16S rRNA where it helps nucleate assembly of the platform of the 30S subunit by binding and bridging several RNA helices of the 16S rRNA.</text>
</comment>
<keyword evidence="3 5" id="KW-0699">rRNA-binding</keyword>
<dbReference type="PANTHER" id="PTHR23321:SF26">
    <property type="entry name" value="SMALL RIBOSOMAL SUBUNIT PROTEIN US15M"/>
    <property type="match status" value="1"/>
</dbReference>
<dbReference type="SUPFAM" id="SSF47060">
    <property type="entry name" value="S15/NS1 RNA-binding domain"/>
    <property type="match status" value="1"/>
</dbReference>
<evidence type="ECO:0000256" key="5">
    <source>
        <dbReference type="RuleBase" id="RU004524"/>
    </source>
</evidence>
<dbReference type="PROSITE" id="PS00362">
    <property type="entry name" value="RIBOSOMAL_S15"/>
    <property type="match status" value="1"/>
</dbReference>
<dbReference type="AlphaFoldDB" id="A0A1G2CEA8"/>
<gene>
    <name evidence="3" type="primary">rpsO</name>
    <name evidence="7" type="ORF">A2945_01805</name>
</gene>
<dbReference type="InterPro" id="IPR009068">
    <property type="entry name" value="uS15_NS1_RNA-bd_sf"/>
</dbReference>
<evidence type="ECO:0000313" key="7">
    <source>
        <dbReference type="EMBL" id="OGY99715.1"/>
    </source>
</evidence>
<dbReference type="GO" id="GO:0022627">
    <property type="term" value="C:cytosolic small ribosomal subunit"/>
    <property type="evidence" value="ECO:0007669"/>
    <property type="project" value="TreeGrafter"/>
</dbReference>
<dbReference type="Gene3D" id="6.10.250.3130">
    <property type="match status" value="1"/>
</dbReference>
<evidence type="ECO:0000256" key="3">
    <source>
        <dbReference type="HAMAP-Rule" id="MF_01343"/>
    </source>
</evidence>
<evidence type="ECO:0000256" key="1">
    <source>
        <dbReference type="ARBA" id="ARBA00022980"/>
    </source>
</evidence>
<evidence type="ECO:0000256" key="6">
    <source>
        <dbReference type="SAM" id="MobiDB-lite"/>
    </source>
</evidence>
<comment type="caution">
    <text evidence="7">The sequence shown here is derived from an EMBL/GenBank/DDBJ whole genome shotgun (WGS) entry which is preliminary data.</text>
</comment>
<dbReference type="CDD" id="cd00353">
    <property type="entry name" value="Ribosomal_S15p_S13e"/>
    <property type="match status" value="1"/>
</dbReference>
<sequence length="87" mass="10135">MLTKRVKSRVIGEHKTHEKDTGSAQVQTAMLSRQIDELAAHLKKNPKDNHSRRGLLKMVSKRRKLLSYLEKKEPKEYQKLTKKLGLK</sequence>
<dbReference type="Gene3D" id="1.10.287.10">
    <property type="entry name" value="S15/NS1, RNA-binding"/>
    <property type="match status" value="1"/>
</dbReference>
<feature type="compositionally biased region" description="Basic and acidic residues" evidence="6">
    <location>
        <begin position="10"/>
        <end position="21"/>
    </location>
</feature>
<name>A0A1G2CEA8_9BACT</name>
<dbReference type="GO" id="GO:0019843">
    <property type="term" value="F:rRNA binding"/>
    <property type="evidence" value="ECO:0007669"/>
    <property type="project" value="UniProtKB-UniRule"/>
</dbReference>
<dbReference type="HAMAP" id="MF_01343_B">
    <property type="entry name" value="Ribosomal_uS15_B"/>
    <property type="match status" value="1"/>
</dbReference>
<keyword evidence="3 5" id="KW-0694">RNA-binding</keyword>
<evidence type="ECO:0000256" key="2">
    <source>
        <dbReference type="ARBA" id="ARBA00023274"/>
    </source>
</evidence>
<evidence type="ECO:0000256" key="4">
    <source>
        <dbReference type="RuleBase" id="RU003919"/>
    </source>
</evidence>
<dbReference type="EMBL" id="MHLA01000013">
    <property type="protein sequence ID" value="OGY99715.1"/>
    <property type="molecule type" value="Genomic_DNA"/>
</dbReference>